<evidence type="ECO:0000256" key="3">
    <source>
        <dbReference type="ARBA" id="ARBA00022617"/>
    </source>
</evidence>
<dbReference type="GO" id="GO:0016712">
    <property type="term" value="F:oxidoreductase activity, acting on paired donors, with incorporation or reduction of molecular oxygen, reduced flavin or flavoprotein as one donor, and incorporation of one atom of oxygen"/>
    <property type="evidence" value="ECO:0007669"/>
    <property type="project" value="TreeGrafter"/>
</dbReference>
<protein>
    <recommendedName>
        <fullName evidence="11">Cytochrome P450</fullName>
    </recommendedName>
</protein>
<keyword evidence="8" id="KW-1133">Transmembrane helix</keyword>
<evidence type="ECO:0000256" key="5">
    <source>
        <dbReference type="ARBA" id="ARBA00023002"/>
    </source>
</evidence>
<accession>A0A6L2Q5L4</accession>
<sequence length="266" mass="30822">IQPSTMFFTIVLWIIFFYVVYNWLTMRPKNFPPGPPSVPVFGSSFHLVRKLLHIPMAKEWRQKYGPVVGFLATSRHIIAVCGPREILEVLHRDEFQARPMTKFFLDRSFGKRLGVFFSDGPFWLEQRRFTLRHLRDFGFGKRSMEEFIMEEIEDTIKEITQKEIMQVTGLFTIPTLNVLWRMTAGARYSRDDAEVLTLLEKLRLLFRSGGPGGGIVGAFPFLMKIAPVLSGYAKMLATVSDLQEFFKVNIVISNFTVTFKFPHNRI</sequence>
<dbReference type="PANTHER" id="PTHR24300">
    <property type="entry name" value="CYTOCHROME P450 508A4-RELATED"/>
    <property type="match status" value="1"/>
</dbReference>
<feature type="non-terminal residue" evidence="9">
    <location>
        <position position="1"/>
    </location>
</feature>
<evidence type="ECO:0000313" key="9">
    <source>
        <dbReference type="EMBL" id="GFG40193.1"/>
    </source>
</evidence>
<dbReference type="InterPro" id="IPR050182">
    <property type="entry name" value="Cytochrome_P450_fam2"/>
</dbReference>
<name>A0A6L2Q5L4_COPFO</name>
<dbReference type="GO" id="GO:0006082">
    <property type="term" value="P:organic acid metabolic process"/>
    <property type="evidence" value="ECO:0007669"/>
    <property type="project" value="TreeGrafter"/>
</dbReference>
<dbReference type="GO" id="GO:0005737">
    <property type="term" value="C:cytoplasm"/>
    <property type="evidence" value="ECO:0007669"/>
    <property type="project" value="TreeGrafter"/>
</dbReference>
<keyword evidence="6" id="KW-0408">Iron</keyword>
<dbReference type="Gene3D" id="1.10.630.10">
    <property type="entry name" value="Cytochrome P450"/>
    <property type="match status" value="1"/>
</dbReference>
<evidence type="ECO:0000256" key="4">
    <source>
        <dbReference type="ARBA" id="ARBA00022723"/>
    </source>
</evidence>
<dbReference type="GO" id="GO:0005506">
    <property type="term" value="F:iron ion binding"/>
    <property type="evidence" value="ECO:0007669"/>
    <property type="project" value="InterPro"/>
</dbReference>
<keyword evidence="4" id="KW-0479">Metal-binding</keyword>
<evidence type="ECO:0000256" key="7">
    <source>
        <dbReference type="ARBA" id="ARBA00023033"/>
    </source>
</evidence>
<feature type="transmembrane region" description="Helical" evidence="8">
    <location>
        <begin position="6"/>
        <end position="24"/>
    </location>
</feature>
<evidence type="ECO:0008006" key="11">
    <source>
        <dbReference type="Google" id="ProtNLM"/>
    </source>
</evidence>
<organism evidence="9 10">
    <name type="scientific">Coptotermes formosanus</name>
    <name type="common">Formosan subterranean termite</name>
    <dbReference type="NCBI Taxonomy" id="36987"/>
    <lineage>
        <taxon>Eukaryota</taxon>
        <taxon>Metazoa</taxon>
        <taxon>Ecdysozoa</taxon>
        <taxon>Arthropoda</taxon>
        <taxon>Hexapoda</taxon>
        <taxon>Insecta</taxon>
        <taxon>Pterygota</taxon>
        <taxon>Neoptera</taxon>
        <taxon>Polyneoptera</taxon>
        <taxon>Dictyoptera</taxon>
        <taxon>Blattodea</taxon>
        <taxon>Blattoidea</taxon>
        <taxon>Termitoidae</taxon>
        <taxon>Rhinotermitidae</taxon>
        <taxon>Coptotermes</taxon>
    </lineage>
</organism>
<comment type="caution">
    <text evidence="9">The sequence shown here is derived from an EMBL/GenBank/DDBJ whole genome shotgun (WGS) entry which is preliminary data.</text>
</comment>
<evidence type="ECO:0000313" key="10">
    <source>
        <dbReference type="Proteomes" id="UP000502823"/>
    </source>
</evidence>
<evidence type="ECO:0000256" key="6">
    <source>
        <dbReference type="ARBA" id="ARBA00023004"/>
    </source>
</evidence>
<dbReference type="Proteomes" id="UP000502823">
    <property type="component" value="Unassembled WGS sequence"/>
</dbReference>
<evidence type="ECO:0000256" key="1">
    <source>
        <dbReference type="ARBA" id="ARBA00001971"/>
    </source>
</evidence>
<dbReference type="GO" id="GO:0006805">
    <property type="term" value="P:xenobiotic metabolic process"/>
    <property type="evidence" value="ECO:0007669"/>
    <property type="project" value="TreeGrafter"/>
</dbReference>
<evidence type="ECO:0000256" key="2">
    <source>
        <dbReference type="ARBA" id="ARBA00010617"/>
    </source>
</evidence>
<dbReference type="InterPro" id="IPR001128">
    <property type="entry name" value="Cyt_P450"/>
</dbReference>
<keyword evidence="10" id="KW-1185">Reference proteome</keyword>
<proteinExistence type="inferred from homology"/>
<dbReference type="GO" id="GO:0008395">
    <property type="term" value="F:steroid hydroxylase activity"/>
    <property type="evidence" value="ECO:0007669"/>
    <property type="project" value="TreeGrafter"/>
</dbReference>
<dbReference type="PANTHER" id="PTHR24300:SF376">
    <property type="entry name" value="CYTOCHROME P450 15A1"/>
    <property type="match status" value="1"/>
</dbReference>
<dbReference type="OrthoDB" id="1055148at2759"/>
<keyword evidence="5" id="KW-0560">Oxidoreductase</keyword>
<keyword evidence="7" id="KW-0503">Monooxygenase</keyword>
<dbReference type="AlphaFoldDB" id="A0A6L2Q5L4"/>
<comment type="similarity">
    <text evidence="2">Belongs to the cytochrome P450 family.</text>
</comment>
<evidence type="ECO:0000256" key="8">
    <source>
        <dbReference type="SAM" id="Phobius"/>
    </source>
</evidence>
<dbReference type="Pfam" id="PF00067">
    <property type="entry name" value="p450"/>
    <property type="match status" value="1"/>
</dbReference>
<dbReference type="InterPro" id="IPR036396">
    <property type="entry name" value="Cyt_P450_sf"/>
</dbReference>
<dbReference type="InParanoid" id="A0A6L2Q5L4"/>
<dbReference type="GO" id="GO:0020037">
    <property type="term" value="F:heme binding"/>
    <property type="evidence" value="ECO:0007669"/>
    <property type="project" value="InterPro"/>
</dbReference>
<keyword evidence="3" id="KW-0349">Heme</keyword>
<reference evidence="10" key="1">
    <citation type="submission" date="2020-01" db="EMBL/GenBank/DDBJ databases">
        <title>Draft genome sequence of the Termite Coptotermes fromosanus.</title>
        <authorList>
            <person name="Itakura S."/>
            <person name="Yosikawa Y."/>
            <person name="Umezawa K."/>
        </authorList>
    </citation>
    <scope>NUCLEOTIDE SEQUENCE [LARGE SCALE GENOMIC DNA]</scope>
</reference>
<gene>
    <name evidence="9" type="ORF">Cfor_09781</name>
</gene>
<comment type="cofactor">
    <cofactor evidence="1">
        <name>heme</name>
        <dbReference type="ChEBI" id="CHEBI:30413"/>
    </cofactor>
</comment>
<keyword evidence="8" id="KW-0472">Membrane</keyword>
<keyword evidence="8" id="KW-0812">Transmembrane</keyword>
<dbReference type="SUPFAM" id="SSF48264">
    <property type="entry name" value="Cytochrome P450"/>
    <property type="match status" value="1"/>
</dbReference>
<dbReference type="EMBL" id="BLKM01001619">
    <property type="protein sequence ID" value="GFG40193.1"/>
    <property type="molecule type" value="Genomic_DNA"/>
</dbReference>